<dbReference type="AlphaFoldDB" id="A0A1M6BDE3"/>
<keyword evidence="5" id="KW-0488">Methylation</keyword>
<evidence type="ECO:0000313" key="13">
    <source>
        <dbReference type="Proteomes" id="UP000184226"/>
    </source>
</evidence>
<evidence type="ECO:0000256" key="4">
    <source>
        <dbReference type="ARBA" id="ARBA00022475"/>
    </source>
</evidence>
<evidence type="ECO:0000256" key="7">
    <source>
        <dbReference type="ARBA" id="ARBA00022692"/>
    </source>
</evidence>
<evidence type="ECO:0000259" key="11">
    <source>
        <dbReference type="Pfam" id="PF08334"/>
    </source>
</evidence>
<evidence type="ECO:0000256" key="5">
    <source>
        <dbReference type="ARBA" id="ARBA00022481"/>
    </source>
</evidence>
<dbReference type="GO" id="GO:0015628">
    <property type="term" value="P:protein secretion by the type II secretion system"/>
    <property type="evidence" value="ECO:0007669"/>
    <property type="project" value="InterPro"/>
</dbReference>
<evidence type="ECO:0000256" key="3">
    <source>
        <dbReference type="ARBA" id="ARBA00020042"/>
    </source>
</evidence>
<evidence type="ECO:0000256" key="8">
    <source>
        <dbReference type="ARBA" id="ARBA00022989"/>
    </source>
</evidence>
<dbReference type="PRINTS" id="PR00813">
    <property type="entry name" value="BCTERIALGSPG"/>
</dbReference>
<feature type="transmembrane region" description="Helical" evidence="10">
    <location>
        <begin position="21"/>
        <end position="45"/>
    </location>
</feature>
<dbReference type="OrthoDB" id="9795612at2"/>
<dbReference type="PANTHER" id="PTHR30093">
    <property type="entry name" value="GENERAL SECRETION PATHWAY PROTEIN G"/>
    <property type="match status" value="1"/>
</dbReference>
<evidence type="ECO:0000256" key="1">
    <source>
        <dbReference type="ARBA" id="ARBA00004377"/>
    </source>
</evidence>
<evidence type="ECO:0000256" key="6">
    <source>
        <dbReference type="ARBA" id="ARBA00022519"/>
    </source>
</evidence>
<dbReference type="PANTHER" id="PTHR30093:SF44">
    <property type="entry name" value="TYPE II SECRETION SYSTEM CORE PROTEIN G"/>
    <property type="match status" value="1"/>
</dbReference>
<sequence length="152" mass="16388">MDAGNLRITAAGKETKRQAGFSLIEVMVVVVIMGVLAAVIIPNLLDRPDQARAVAARQDIGAIMQALKLYRLDNGRYPSNSQGLKALAEKPATAPIPNNWRPYLERLPNDPWGSPYQYLNPGANGEIDVFSFGADGQPGGEKADADIGSWQL</sequence>
<dbReference type="InterPro" id="IPR012902">
    <property type="entry name" value="N_methyl_site"/>
</dbReference>
<dbReference type="RefSeq" id="WP_073110073.1">
    <property type="nucleotide sequence ID" value="NZ_FQXE01000025.1"/>
</dbReference>
<keyword evidence="7 10" id="KW-0812">Transmembrane</keyword>
<dbReference type="InterPro" id="IPR045584">
    <property type="entry name" value="Pilin-like"/>
</dbReference>
<dbReference type="InterPro" id="IPR013545">
    <property type="entry name" value="T2SS_protein-GspG_C"/>
</dbReference>
<feature type="domain" description="Type II secretion system protein GspG C-terminal" evidence="11">
    <location>
        <begin position="43"/>
        <end position="150"/>
    </location>
</feature>
<dbReference type="Pfam" id="PF08334">
    <property type="entry name" value="T2SSG"/>
    <property type="match status" value="1"/>
</dbReference>
<accession>A0A1M6BDE3</accession>
<dbReference type="InterPro" id="IPR010054">
    <property type="entry name" value="Type2_sec_GspG"/>
</dbReference>
<evidence type="ECO:0000256" key="9">
    <source>
        <dbReference type="ARBA" id="ARBA00023136"/>
    </source>
</evidence>
<dbReference type="STRING" id="658167.SAMN04488135_1259"/>
<evidence type="ECO:0000256" key="10">
    <source>
        <dbReference type="SAM" id="Phobius"/>
    </source>
</evidence>
<evidence type="ECO:0000256" key="2">
    <source>
        <dbReference type="ARBA" id="ARBA00009984"/>
    </source>
</evidence>
<comment type="similarity">
    <text evidence="2">Belongs to the GSP G family.</text>
</comment>
<dbReference type="Pfam" id="PF07963">
    <property type="entry name" value="N_methyl"/>
    <property type="match status" value="1"/>
</dbReference>
<protein>
    <recommendedName>
        <fullName evidence="3">Type II secretion system core protein G</fullName>
    </recommendedName>
</protein>
<dbReference type="EMBL" id="FQXE01000025">
    <property type="protein sequence ID" value="SHI46774.1"/>
    <property type="molecule type" value="Genomic_DNA"/>
</dbReference>
<evidence type="ECO:0000313" key="12">
    <source>
        <dbReference type="EMBL" id="SHI46774.1"/>
    </source>
</evidence>
<keyword evidence="13" id="KW-1185">Reference proteome</keyword>
<dbReference type="Proteomes" id="UP000184226">
    <property type="component" value="Unassembled WGS sequence"/>
</dbReference>
<dbReference type="GO" id="GO:0005886">
    <property type="term" value="C:plasma membrane"/>
    <property type="evidence" value="ECO:0007669"/>
    <property type="project" value="UniProtKB-SubCell"/>
</dbReference>
<dbReference type="GO" id="GO:0015627">
    <property type="term" value="C:type II protein secretion system complex"/>
    <property type="evidence" value="ECO:0007669"/>
    <property type="project" value="InterPro"/>
</dbReference>
<reference evidence="12 13" key="1">
    <citation type="submission" date="2016-11" db="EMBL/GenBank/DDBJ databases">
        <authorList>
            <person name="Jaros S."/>
            <person name="Januszkiewicz K."/>
            <person name="Wedrychowicz H."/>
        </authorList>
    </citation>
    <scope>NUCLEOTIDE SEQUENCE [LARGE SCALE GENOMIC DNA]</scope>
    <source>
        <strain evidence="12 13">CGMCC 1.10190</strain>
    </source>
</reference>
<dbReference type="NCBIfam" id="TIGR01710">
    <property type="entry name" value="typeII_sec_gspG"/>
    <property type="match status" value="1"/>
</dbReference>
<proteinExistence type="inferred from homology"/>
<dbReference type="NCBIfam" id="TIGR02532">
    <property type="entry name" value="IV_pilin_GFxxxE"/>
    <property type="match status" value="1"/>
</dbReference>
<dbReference type="PROSITE" id="PS00409">
    <property type="entry name" value="PROKAR_NTER_METHYL"/>
    <property type="match status" value="1"/>
</dbReference>
<name>A0A1M6BDE3_9BURK</name>
<organism evidence="12 13">
    <name type="scientific">Pollutimonas bauzanensis</name>
    <dbReference type="NCBI Taxonomy" id="658167"/>
    <lineage>
        <taxon>Bacteria</taxon>
        <taxon>Pseudomonadati</taxon>
        <taxon>Pseudomonadota</taxon>
        <taxon>Betaproteobacteria</taxon>
        <taxon>Burkholderiales</taxon>
        <taxon>Alcaligenaceae</taxon>
        <taxon>Pollutimonas</taxon>
    </lineage>
</organism>
<keyword evidence="9 10" id="KW-0472">Membrane</keyword>
<keyword evidence="6" id="KW-0997">Cell inner membrane</keyword>
<gene>
    <name evidence="12" type="ORF">SAMN04488135_1259</name>
</gene>
<keyword evidence="4" id="KW-1003">Cell membrane</keyword>
<dbReference type="Gene3D" id="3.30.700.10">
    <property type="entry name" value="Glycoprotein, Type 4 Pilin"/>
    <property type="match status" value="1"/>
</dbReference>
<dbReference type="InterPro" id="IPR000983">
    <property type="entry name" value="Bac_GSPG_pilin"/>
</dbReference>
<comment type="subcellular location">
    <subcellularLocation>
        <location evidence="1">Cell inner membrane</location>
        <topology evidence="1">Single-pass membrane protein</topology>
    </subcellularLocation>
</comment>
<keyword evidence="8 10" id="KW-1133">Transmembrane helix</keyword>
<dbReference type="SUPFAM" id="SSF54523">
    <property type="entry name" value="Pili subunits"/>
    <property type="match status" value="1"/>
</dbReference>